<feature type="chain" id="PRO_5038699390" evidence="4">
    <location>
        <begin position="24"/>
        <end position="303"/>
    </location>
</feature>
<dbReference type="EMBL" id="SRJC01000001">
    <property type="protein sequence ID" value="TGB05248.1"/>
    <property type="molecule type" value="Genomic_DNA"/>
</dbReference>
<organism evidence="6 7">
    <name type="scientific">Halobacillus salinus</name>
    <dbReference type="NCBI Taxonomy" id="192814"/>
    <lineage>
        <taxon>Bacteria</taxon>
        <taxon>Bacillati</taxon>
        <taxon>Bacillota</taxon>
        <taxon>Bacilli</taxon>
        <taxon>Bacillales</taxon>
        <taxon>Bacillaceae</taxon>
        <taxon>Halobacillus</taxon>
    </lineage>
</organism>
<feature type="region of interest" description="Disordered" evidence="2">
    <location>
        <begin position="24"/>
        <end position="74"/>
    </location>
</feature>
<evidence type="ECO:0000313" key="7">
    <source>
        <dbReference type="Proteomes" id="UP000297982"/>
    </source>
</evidence>
<evidence type="ECO:0000256" key="4">
    <source>
        <dbReference type="SAM" id="SignalP"/>
    </source>
</evidence>
<keyword evidence="3" id="KW-0472">Membrane</keyword>
<name>A0A4Z0H4A1_9BACI</name>
<evidence type="ECO:0000256" key="3">
    <source>
        <dbReference type="SAM" id="Phobius"/>
    </source>
</evidence>
<feature type="signal peptide" evidence="4">
    <location>
        <begin position="1"/>
        <end position="23"/>
    </location>
</feature>
<comment type="caution">
    <text evidence="6">The sequence shown here is derived from an EMBL/GenBank/DDBJ whole genome shotgun (WGS) entry which is preliminary data.</text>
</comment>
<feature type="transmembrane region" description="Helical" evidence="3">
    <location>
        <begin position="267"/>
        <end position="294"/>
    </location>
</feature>
<dbReference type="AlphaFoldDB" id="A0A4Z0H4A1"/>
<evidence type="ECO:0000256" key="2">
    <source>
        <dbReference type="SAM" id="MobiDB-lite"/>
    </source>
</evidence>
<dbReference type="RefSeq" id="WP_079480657.1">
    <property type="nucleotide sequence ID" value="NZ_FVYZ01000004.1"/>
</dbReference>
<keyword evidence="1" id="KW-0175">Coiled coil</keyword>
<keyword evidence="3" id="KW-0812">Transmembrane</keyword>
<evidence type="ECO:0000256" key="1">
    <source>
        <dbReference type="SAM" id="Coils"/>
    </source>
</evidence>
<dbReference type="STRING" id="192814.GCA_900166575_02332"/>
<dbReference type="PROSITE" id="PS51257">
    <property type="entry name" value="PROKAR_LIPOPROTEIN"/>
    <property type="match status" value="1"/>
</dbReference>
<sequence>MKNIRFQLLWIILLLIVAGCSSNGGQESSEGDSADQATSEEATTELDDTNGLSEAPVEDQEAGDGNSETSIIDDSGDRMLIYNAHIELETEDYEVFRQQLDKRMEVNEAYVVEANISKGDGDRRSGQIRLRVPQQHFESMIGGFEEISDTIISQNITGRDVTEDYVDLESRLTAKEKIETRLLTFLDQAEETDSLLKISQDLERIQSEIEVLKGKMNYLQNQSDFSTITLGITETKVVVPDVGGSSHDTWERTKQAFASSINGLTTFVSWLVVTVVGYSPFLIPILLITGWFWYRKKKSDKET</sequence>
<accession>A0A4Z0H4A1</accession>
<proteinExistence type="predicted"/>
<dbReference type="OrthoDB" id="5381491at2"/>
<protein>
    <submittedName>
        <fullName evidence="6">DUF4349 domain-containing protein</fullName>
    </submittedName>
</protein>
<keyword evidence="4" id="KW-0732">Signal</keyword>
<reference evidence="6 7" key="1">
    <citation type="journal article" date="2003" name="Int. J. Syst. Evol. Microbiol.">
        <title>Halobacillus salinus sp. nov., isolated from a salt lake on the coast of the East Sea in Korea.</title>
        <authorList>
            <person name="Yoon J.H."/>
            <person name="Kang K.H."/>
            <person name="Park Y.H."/>
        </authorList>
    </citation>
    <scope>NUCLEOTIDE SEQUENCE [LARGE SCALE GENOMIC DNA]</scope>
    <source>
        <strain evidence="6 7">HSL-3</strain>
    </source>
</reference>
<feature type="domain" description="DUF4349" evidence="5">
    <location>
        <begin position="78"/>
        <end position="293"/>
    </location>
</feature>
<dbReference type="Pfam" id="PF14257">
    <property type="entry name" value="DUF4349"/>
    <property type="match status" value="1"/>
</dbReference>
<keyword evidence="7" id="KW-1185">Reference proteome</keyword>
<dbReference type="Proteomes" id="UP000297982">
    <property type="component" value="Unassembled WGS sequence"/>
</dbReference>
<evidence type="ECO:0000313" key="6">
    <source>
        <dbReference type="EMBL" id="TGB05248.1"/>
    </source>
</evidence>
<keyword evidence="3" id="KW-1133">Transmembrane helix</keyword>
<dbReference type="InterPro" id="IPR025645">
    <property type="entry name" value="DUF4349"/>
</dbReference>
<gene>
    <name evidence="6" type="ORF">E4663_09740</name>
</gene>
<feature type="coiled-coil region" evidence="1">
    <location>
        <begin position="195"/>
        <end position="222"/>
    </location>
</feature>
<evidence type="ECO:0000259" key="5">
    <source>
        <dbReference type="Pfam" id="PF14257"/>
    </source>
</evidence>